<accession>A0A3M7QQ71</accession>
<evidence type="ECO:0000313" key="2">
    <source>
        <dbReference type="Proteomes" id="UP000276133"/>
    </source>
</evidence>
<dbReference type="AlphaFoldDB" id="A0A3M7QQ71"/>
<evidence type="ECO:0000313" key="1">
    <source>
        <dbReference type="EMBL" id="RNA13500.1"/>
    </source>
</evidence>
<comment type="caution">
    <text evidence="1">The sequence shown here is derived from an EMBL/GenBank/DDBJ whole genome shotgun (WGS) entry which is preliminary data.</text>
</comment>
<dbReference type="EMBL" id="REGN01005394">
    <property type="protein sequence ID" value="RNA13500.1"/>
    <property type="molecule type" value="Genomic_DNA"/>
</dbReference>
<name>A0A3M7QQ71_BRAPC</name>
<proteinExistence type="predicted"/>
<protein>
    <submittedName>
        <fullName evidence="1">Uncharacterized protein</fullName>
    </submittedName>
</protein>
<sequence>MTTLLFMITLILVPVIDWRMVLFDLTFWSKDLNNSDLRNNSEKKHHAPLHFLITPFSWQISH</sequence>
<gene>
    <name evidence="1" type="ORF">BpHYR1_029729</name>
</gene>
<reference evidence="1 2" key="1">
    <citation type="journal article" date="2018" name="Sci. Rep.">
        <title>Genomic signatures of local adaptation to the degree of environmental predictability in rotifers.</title>
        <authorList>
            <person name="Franch-Gras L."/>
            <person name="Hahn C."/>
            <person name="Garcia-Roger E.M."/>
            <person name="Carmona M.J."/>
            <person name="Serra M."/>
            <person name="Gomez A."/>
        </authorList>
    </citation>
    <scope>NUCLEOTIDE SEQUENCE [LARGE SCALE GENOMIC DNA]</scope>
    <source>
        <strain evidence="1">HYR1</strain>
    </source>
</reference>
<organism evidence="1 2">
    <name type="scientific">Brachionus plicatilis</name>
    <name type="common">Marine rotifer</name>
    <name type="synonym">Brachionus muelleri</name>
    <dbReference type="NCBI Taxonomy" id="10195"/>
    <lineage>
        <taxon>Eukaryota</taxon>
        <taxon>Metazoa</taxon>
        <taxon>Spiralia</taxon>
        <taxon>Gnathifera</taxon>
        <taxon>Rotifera</taxon>
        <taxon>Eurotatoria</taxon>
        <taxon>Monogononta</taxon>
        <taxon>Pseudotrocha</taxon>
        <taxon>Ploima</taxon>
        <taxon>Brachionidae</taxon>
        <taxon>Brachionus</taxon>
    </lineage>
</organism>
<keyword evidence="2" id="KW-1185">Reference proteome</keyword>
<dbReference type="Proteomes" id="UP000276133">
    <property type="component" value="Unassembled WGS sequence"/>
</dbReference>